<dbReference type="STRING" id="1794912.AXX12_17265"/>
<dbReference type="Pfam" id="PF00950">
    <property type="entry name" value="ABC-3"/>
    <property type="match status" value="1"/>
</dbReference>
<dbReference type="RefSeq" id="WP_066237646.1">
    <property type="nucleotide sequence ID" value="NZ_LSGP01000006.1"/>
</dbReference>
<comment type="subcellular location">
    <subcellularLocation>
        <location evidence="6">Cell membrane</location>
        <topology evidence="6">Multi-pass membrane protein</topology>
    </subcellularLocation>
    <subcellularLocation>
        <location evidence="1">Membrane</location>
        <topology evidence="1">Multi-pass membrane protein</topology>
    </subcellularLocation>
</comment>
<keyword evidence="5 7" id="KW-0472">Membrane</keyword>
<dbReference type="CDD" id="cd06550">
    <property type="entry name" value="TM_ABC_iron-siderophores_like"/>
    <property type="match status" value="1"/>
</dbReference>
<gene>
    <name evidence="8" type="ORF">AXX12_17265</name>
</gene>
<feature type="transmembrane region" description="Helical" evidence="7">
    <location>
        <begin position="90"/>
        <end position="110"/>
    </location>
</feature>
<dbReference type="PANTHER" id="PTHR30477:SF18">
    <property type="entry name" value="METAL TRANSPORT SYSTEM MEMBRANE PROTEIN CT_417-RELATED"/>
    <property type="match status" value="1"/>
</dbReference>
<evidence type="ECO:0000313" key="8">
    <source>
        <dbReference type="EMBL" id="KYZ77811.1"/>
    </source>
</evidence>
<keyword evidence="6" id="KW-0813">Transport</keyword>
<keyword evidence="4 7" id="KW-1133">Transmembrane helix</keyword>
<evidence type="ECO:0000313" key="9">
    <source>
        <dbReference type="Proteomes" id="UP000076268"/>
    </source>
</evidence>
<accession>A0A154BV46</accession>
<evidence type="ECO:0000256" key="7">
    <source>
        <dbReference type="SAM" id="Phobius"/>
    </source>
</evidence>
<dbReference type="OrthoDB" id="9798540at2"/>
<evidence type="ECO:0000256" key="2">
    <source>
        <dbReference type="ARBA" id="ARBA00008034"/>
    </source>
</evidence>
<dbReference type="SUPFAM" id="SSF81345">
    <property type="entry name" value="ABC transporter involved in vitamin B12 uptake, BtuC"/>
    <property type="match status" value="1"/>
</dbReference>
<evidence type="ECO:0000256" key="1">
    <source>
        <dbReference type="ARBA" id="ARBA00004141"/>
    </source>
</evidence>
<dbReference type="AlphaFoldDB" id="A0A154BV46"/>
<evidence type="ECO:0000256" key="3">
    <source>
        <dbReference type="ARBA" id="ARBA00022692"/>
    </source>
</evidence>
<keyword evidence="9" id="KW-1185">Reference proteome</keyword>
<dbReference type="InterPro" id="IPR037294">
    <property type="entry name" value="ABC_BtuC-like"/>
</dbReference>
<sequence length="278" mass="29764">MIDGLFQFAFLQHAVISAILASIVCGVMGAIISEKKLVMMSGGIAHTAFGGIGLGHFLKIEPMIGALGFAVCAALGIARIQRGTRTNSDLLIGMFWSLGMALGILFIALTPGYPPDMSSYLFGDILTVSRLDINLMLVLDAVIVFAVWAYFPLLKAFLFDEEFARVLGINTRLLENLLYVLIALTIVIVIRVVGIILVIALLTIPPAIAKQFSYDLKTIMLLSIGFGITFCLSGLWLSYELHLSSGAAIILIAVAGYLVASGCRAHQRRKTAAAAKAA</sequence>
<dbReference type="GO" id="GO:0055085">
    <property type="term" value="P:transmembrane transport"/>
    <property type="evidence" value="ECO:0007669"/>
    <property type="project" value="InterPro"/>
</dbReference>
<dbReference type="EMBL" id="LSGP01000006">
    <property type="protein sequence ID" value="KYZ77811.1"/>
    <property type="molecule type" value="Genomic_DNA"/>
</dbReference>
<feature type="transmembrane region" description="Helical" evidence="7">
    <location>
        <begin position="131"/>
        <end position="151"/>
    </location>
</feature>
<evidence type="ECO:0000256" key="4">
    <source>
        <dbReference type="ARBA" id="ARBA00022989"/>
    </source>
</evidence>
<evidence type="ECO:0008006" key="10">
    <source>
        <dbReference type="Google" id="ProtNLM"/>
    </source>
</evidence>
<comment type="similarity">
    <text evidence="2 6">Belongs to the ABC-3 integral membrane protein family.</text>
</comment>
<dbReference type="GO" id="GO:0043190">
    <property type="term" value="C:ATP-binding cassette (ABC) transporter complex"/>
    <property type="evidence" value="ECO:0007669"/>
    <property type="project" value="InterPro"/>
</dbReference>
<dbReference type="Gene3D" id="1.10.3470.10">
    <property type="entry name" value="ABC transporter involved in vitamin B12 uptake, BtuC"/>
    <property type="match status" value="1"/>
</dbReference>
<name>A0A154BV46_ANASB</name>
<feature type="transmembrane region" description="Helical" evidence="7">
    <location>
        <begin position="243"/>
        <end position="260"/>
    </location>
</feature>
<evidence type="ECO:0000256" key="5">
    <source>
        <dbReference type="ARBA" id="ARBA00023136"/>
    </source>
</evidence>
<dbReference type="PANTHER" id="PTHR30477">
    <property type="entry name" value="ABC-TRANSPORTER METAL-BINDING PROTEIN"/>
    <property type="match status" value="1"/>
</dbReference>
<evidence type="ECO:0000256" key="6">
    <source>
        <dbReference type="RuleBase" id="RU003943"/>
    </source>
</evidence>
<feature type="transmembrane region" description="Helical" evidence="7">
    <location>
        <begin position="177"/>
        <end position="204"/>
    </location>
</feature>
<reference evidence="8 9" key="1">
    <citation type="submission" date="2016-02" db="EMBL/GenBank/DDBJ databases">
        <title>Anaerosporomusa subterraneum gen. nov., sp. nov., a spore-forming obligate anaerobe isolated from saprolite.</title>
        <authorList>
            <person name="Choi J.K."/>
            <person name="Shah M."/>
            <person name="Yee N."/>
        </authorList>
    </citation>
    <scope>NUCLEOTIDE SEQUENCE [LARGE SCALE GENOMIC DNA]</scope>
    <source>
        <strain evidence="8 9">RU4</strain>
    </source>
</reference>
<dbReference type="InterPro" id="IPR001626">
    <property type="entry name" value="ABC_TroCD"/>
</dbReference>
<dbReference type="Proteomes" id="UP000076268">
    <property type="component" value="Unassembled WGS sequence"/>
</dbReference>
<feature type="transmembrane region" description="Helical" evidence="7">
    <location>
        <begin position="216"/>
        <end position="237"/>
    </location>
</feature>
<organism evidence="8 9">
    <name type="scientific">Anaerosporomusa subterranea</name>
    <dbReference type="NCBI Taxonomy" id="1794912"/>
    <lineage>
        <taxon>Bacteria</taxon>
        <taxon>Bacillati</taxon>
        <taxon>Bacillota</taxon>
        <taxon>Negativicutes</taxon>
        <taxon>Acetonemataceae</taxon>
        <taxon>Anaerosporomusa</taxon>
    </lineage>
</organism>
<feature type="transmembrane region" description="Helical" evidence="7">
    <location>
        <begin position="6"/>
        <end position="32"/>
    </location>
</feature>
<dbReference type="GO" id="GO:0010043">
    <property type="term" value="P:response to zinc ion"/>
    <property type="evidence" value="ECO:0007669"/>
    <property type="project" value="TreeGrafter"/>
</dbReference>
<proteinExistence type="inferred from homology"/>
<keyword evidence="3 6" id="KW-0812">Transmembrane</keyword>
<protein>
    <recommendedName>
        <fullName evidence="10">Metal ABC transporter permease</fullName>
    </recommendedName>
</protein>
<feature type="transmembrane region" description="Helical" evidence="7">
    <location>
        <begin position="60"/>
        <end position="78"/>
    </location>
</feature>
<comment type="caution">
    <text evidence="8">The sequence shown here is derived from an EMBL/GenBank/DDBJ whole genome shotgun (WGS) entry which is preliminary data.</text>
</comment>